<accession>A0A9P7MMF7</accession>
<dbReference type="Proteomes" id="UP000784919">
    <property type="component" value="Unassembled WGS sequence"/>
</dbReference>
<feature type="non-terminal residue" evidence="1">
    <location>
        <position position="86"/>
    </location>
</feature>
<protein>
    <submittedName>
        <fullName evidence="1">Uncharacterized protein</fullName>
    </submittedName>
</protein>
<gene>
    <name evidence="1" type="ORF">E4U56_004656</name>
</gene>
<evidence type="ECO:0000313" key="2">
    <source>
        <dbReference type="Proteomes" id="UP000784919"/>
    </source>
</evidence>
<dbReference type="AlphaFoldDB" id="A0A9P7MMF7"/>
<organism evidence="1 2">
    <name type="scientific">Claviceps arundinis</name>
    <dbReference type="NCBI Taxonomy" id="1623583"/>
    <lineage>
        <taxon>Eukaryota</taxon>
        <taxon>Fungi</taxon>
        <taxon>Dikarya</taxon>
        <taxon>Ascomycota</taxon>
        <taxon>Pezizomycotina</taxon>
        <taxon>Sordariomycetes</taxon>
        <taxon>Hypocreomycetidae</taxon>
        <taxon>Hypocreales</taxon>
        <taxon>Clavicipitaceae</taxon>
        <taxon>Claviceps</taxon>
    </lineage>
</organism>
<name>A0A9P7MMF7_9HYPO</name>
<proteinExistence type="predicted"/>
<sequence length="86" mass="9430">MDRSELPAEVGIEEEKVPPNLRQLLGRVEEAISQTKVSDHCSIVFVVEADVKSATDFSLIVDLSFPLEYKPFAVTSGFRTGGTETT</sequence>
<reference evidence="1" key="1">
    <citation type="journal article" date="2020" name="bioRxiv">
        <title>Whole genome comparisons of ergot fungi reveals the divergence and evolution of species within the genus Claviceps are the result of varying mechanisms driving genome evolution and host range expansion.</title>
        <authorList>
            <person name="Wyka S.A."/>
            <person name="Mondo S.J."/>
            <person name="Liu M."/>
            <person name="Dettman J."/>
            <person name="Nalam V."/>
            <person name="Broders K.D."/>
        </authorList>
    </citation>
    <scope>NUCLEOTIDE SEQUENCE</scope>
    <source>
        <strain evidence="1">CCC 1102</strain>
    </source>
</reference>
<comment type="caution">
    <text evidence="1">The sequence shown here is derived from an EMBL/GenBank/DDBJ whole genome shotgun (WGS) entry which is preliminary data.</text>
</comment>
<dbReference type="EMBL" id="SRPS01000300">
    <property type="protein sequence ID" value="KAG5960088.1"/>
    <property type="molecule type" value="Genomic_DNA"/>
</dbReference>
<evidence type="ECO:0000313" key="1">
    <source>
        <dbReference type="EMBL" id="KAG5960088.1"/>
    </source>
</evidence>